<dbReference type="InterPro" id="IPR011009">
    <property type="entry name" value="Kinase-like_dom_sf"/>
</dbReference>
<name>A0A0W8DQP8_PHYNI</name>
<dbReference type="InterPro" id="IPR000719">
    <property type="entry name" value="Prot_kinase_dom"/>
</dbReference>
<dbReference type="EMBL" id="LNFP01000065">
    <property type="protein sequence ID" value="KUF98524.1"/>
    <property type="molecule type" value="Genomic_DNA"/>
</dbReference>
<feature type="domain" description="Protein kinase" evidence="4">
    <location>
        <begin position="1"/>
        <end position="280"/>
    </location>
</feature>
<proteinExistence type="predicted"/>
<dbReference type="AlphaFoldDB" id="A0A0W8DQP8"/>
<dbReference type="PANTHER" id="PTHR44329">
    <property type="entry name" value="SERINE/THREONINE-PROTEIN KINASE TNNI3K-RELATED"/>
    <property type="match status" value="1"/>
</dbReference>
<feature type="region of interest" description="Disordered" evidence="3">
    <location>
        <begin position="1"/>
        <end position="77"/>
    </location>
</feature>
<dbReference type="GO" id="GO:0004674">
    <property type="term" value="F:protein serine/threonine kinase activity"/>
    <property type="evidence" value="ECO:0007669"/>
    <property type="project" value="TreeGrafter"/>
</dbReference>
<keyword evidence="2" id="KW-0067">ATP-binding</keyword>
<dbReference type="Pfam" id="PF00069">
    <property type="entry name" value="Pkinase"/>
    <property type="match status" value="1"/>
</dbReference>
<organism evidence="5 6">
    <name type="scientific">Phytophthora nicotianae</name>
    <name type="common">Potato buckeye rot agent</name>
    <name type="synonym">Phytophthora parasitica</name>
    <dbReference type="NCBI Taxonomy" id="4792"/>
    <lineage>
        <taxon>Eukaryota</taxon>
        <taxon>Sar</taxon>
        <taxon>Stramenopiles</taxon>
        <taxon>Oomycota</taxon>
        <taxon>Peronosporomycetes</taxon>
        <taxon>Peronosporales</taxon>
        <taxon>Peronosporaceae</taxon>
        <taxon>Phytophthora</taxon>
    </lineage>
</organism>
<protein>
    <recommendedName>
        <fullName evidence="4">Protein kinase domain-containing protein</fullName>
    </recommendedName>
</protein>
<evidence type="ECO:0000313" key="6">
    <source>
        <dbReference type="Proteomes" id="UP000054636"/>
    </source>
</evidence>
<dbReference type="SMART" id="SM00220">
    <property type="entry name" value="S_TKc"/>
    <property type="match status" value="1"/>
</dbReference>
<evidence type="ECO:0000256" key="2">
    <source>
        <dbReference type="ARBA" id="ARBA00022840"/>
    </source>
</evidence>
<dbReference type="Gene3D" id="1.10.510.10">
    <property type="entry name" value="Transferase(Phosphotransferase) domain 1"/>
    <property type="match status" value="1"/>
</dbReference>
<sequence length="308" mass="35319">MGRKSALAELLADHRRQEATEEASAGTFDHAAPPPSSPLPVATSTSYERAAEAAQAQAFQPRSSSSHSRGRHERDAKYRMERVYEEVSRRKSQVIAGPVAPVDPLRPTVVPLLRPMHRFRRLQQRMKDFAVLTKRQQSLYRSMRNQIPFIFFYQDLKTGNDLEEARNGYKKDVDALTTLVGTPFWLAPEIIRSERYGPEADVYSFGIVLTELETRRTPYHDLEETGLKVLMRVAHKGLRPSLPSSCLPERRKLIQDCLRDTPVRRPTFAQVLSRLQGPVLLEIEGHVAAQPELERRVLLRRYQERRSL</sequence>
<evidence type="ECO:0000256" key="3">
    <source>
        <dbReference type="SAM" id="MobiDB-lite"/>
    </source>
</evidence>
<dbReference type="PROSITE" id="PS50011">
    <property type="entry name" value="PROTEIN_KINASE_DOM"/>
    <property type="match status" value="1"/>
</dbReference>
<gene>
    <name evidence="5" type="ORF">AM588_10011190</name>
</gene>
<dbReference type="GO" id="GO:0005524">
    <property type="term" value="F:ATP binding"/>
    <property type="evidence" value="ECO:0007669"/>
    <property type="project" value="UniProtKB-KW"/>
</dbReference>
<dbReference type="InterPro" id="IPR051681">
    <property type="entry name" value="Ser/Thr_Kinases-Pseudokinases"/>
</dbReference>
<dbReference type="PANTHER" id="PTHR44329:SF298">
    <property type="entry name" value="MIXED LINEAGE KINASE DOMAIN-LIKE PROTEIN"/>
    <property type="match status" value="1"/>
</dbReference>
<evidence type="ECO:0000313" key="5">
    <source>
        <dbReference type="EMBL" id="KUF98524.1"/>
    </source>
</evidence>
<evidence type="ECO:0000256" key="1">
    <source>
        <dbReference type="ARBA" id="ARBA00022741"/>
    </source>
</evidence>
<dbReference type="SUPFAM" id="SSF56112">
    <property type="entry name" value="Protein kinase-like (PK-like)"/>
    <property type="match status" value="1"/>
</dbReference>
<keyword evidence="1" id="KW-0547">Nucleotide-binding</keyword>
<accession>A0A0W8DQP8</accession>
<comment type="caution">
    <text evidence="5">The sequence shown here is derived from an EMBL/GenBank/DDBJ whole genome shotgun (WGS) entry which is preliminary data.</text>
</comment>
<dbReference type="Proteomes" id="UP000054636">
    <property type="component" value="Unassembled WGS sequence"/>
</dbReference>
<feature type="compositionally biased region" description="Low complexity" evidence="3">
    <location>
        <begin position="39"/>
        <end position="67"/>
    </location>
</feature>
<evidence type="ECO:0000259" key="4">
    <source>
        <dbReference type="PROSITE" id="PS50011"/>
    </source>
</evidence>
<reference evidence="5 6" key="1">
    <citation type="submission" date="2015-11" db="EMBL/GenBank/DDBJ databases">
        <title>Genomes and virulence difference between two physiological races of Phytophthora nicotianae.</title>
        <authorList>
            <person name="Liu H."/>
            <person name="Ma X."/>
            <person name="Yu H."/>
            <person name="Fang D."/>
            <person name="Li Y."/>
            <person name="Wang X."/>
            <person name="Wang W."/>
            <person name="Dong Y."/>
            <person name="Xiao B."/>
        </authorList>
    </citation>
    <scope>NUCLEOTIDE SEQUENCE [LARGE SCALE GENOMIC DNA]</scope>
    <source>
        <strain evidence="6">race 1</strain>
    </source>
</reference>